<protein>
    <submittedName>
        <fullName evidence="7">Heme ABC transporter ATP-binding protein</fullName>
    </submittedName>
</protein>
<accession>A0ABR8NYQ3</accession>
<dbReference type="InterPro" id="IPR003439">
    <property type="entry name" value="ABC_transporter-like_ATP-bd"/>
</dbReference>
<feature type="domain" description="ABC transporter" evidence="6">
    <location>
        <begin position="3"/>
        <end position="244"/>
    </location>
</feature>
<dbReference type="InterPro" id="IPR003593">
    <property type="entry name" value="AAA+_ATPase"/>
</dbReference>
<keyword evidence="4" id="KW-1278">Translocase</keyword>
<dbReference type="PROSITE" id="PS00211">
    <property type="entry name" value="ABC_TRANSPORTER_1"/>
    <property type="match status" value="1"/>
</dbReference>
<dbReference type="PANTHER" id="PTHR42794">
    <property type="entry name" value="HEMIN IMPORT ATP-BINDING PROTEIN HMUV"/>
    <property type="match status" value="1"/>
</dbReference>
<name>A0ABR8NYQ3_9GAMM</name>
<reference evidence="7 8" key="1">
    <citation type="submission" date="2020-09" db="EMBL/GenBank/DDBJ databases">
        <title>Marinomonas sp. nov., isolated from the cysticercosis algae of Qingdao, China.</title>
        <authorList>
            <person name="Sun X."/>
        </authorList>
    </citation>
    <scope>NUCLEOTIDE SEQUENCE [LARGE SCALE GENOMIC DNA]</scope>
    <source>
        <strain evidence="7 8">SM2066</strain>
    </source>
</reference>
<dbReference type="Pfam" id="PF00005">
    <property type="entry name" value="ABC_tran"/>
    <property type="match status" value="1"/>
</dbReference>
<keyword evidence="1" id="KW-0813">Transport</keyword>
<sequence length="264" mass="29235">MSVEIQSLSVTINNKNLLNSIDLTIKPDELTVLIGPNGAGKSTLLKSCSGDILPTSGNILINKKPIGSFTPVLLGKTRAVMTQSYEIGFGFTVMEIVSMGCSIYEEQVSKLKKQNIISEVMDFMEIGHLSERTFITLSGGEQQRAQLARVLAQLWMPYEQEEARYLFLDEPTSSLDVFHQYHVLSLAKELTKRNIGVLAVIHDLSLAASFSDQLVLINNGSIVTKGKPEKVLQRSYLENVYGIKAEYFHHSAGVKPSILMDLNQ</sequence>
<evidence type="ECO:0000313" key="7">
    <source>
        <dbReference type="EMBL" id="MBD5771180.1"/>
    </source>
</evidence>
<evidence type="ECO:0000313" key="8">
    <source>
        <dbReference type="Proteomes" id="UP000604161"/>
    </source>
</evidence>
<gene>
    <name evidence="7" type="ORF">IF202_08945</name>
</gene>
<comment type="caution">
    <text evidence="7">The sequence shown here is derived from an EMBL/GenBank/DDBJ whole genome shotgun (WGS) entry which is preliminary data.</text>
</comment>
<keyword evidence="2" id="KW-0547">Nucleotide-binding</keyword>
<evidence type="ECO:0000256" key="4">
    <source>
        <dbReference type="ARBA" id="ARBA00022967"/>
    </source>
</evidence>
<evidence type="ECO:0000259" key="6">
    <source>
        <dbReference type="PROSITE" id="PS50893"/>
    </source>
</evidence>
<proteinExistence type="predicted"/>
<dbReference type="EMBL" id="JACYFC010000002">
    <property type="protein sequence ID" value="MBD5771180.1"/>
    <property type="molecule type" value="Genomic_DNA"/>
</dbReference>
<dbReference type="SUPFAM" id="SSF52540">
    <property type="entry name" value="P-loop containing nucleoside triphosphate hydrolases"/>
    <property type="match status" value="1"/>
</dbReference>
<dbReference type="GO" id="GO:0005524">
    <property type="term" value="F:ATP binding"/>
    <property type="evidence" value="ECO:0007669"/>
    <property type="project" value="UniProtKB-KW"/>
</dbReference>
<keyword evidence="8" id="KW-1185">Reference proteome</keyword>
<evidence type="ECO:0000256" key="2">
    <source>
        <dbReference type="ARBA" id="ARBA00022741"/>
    </source>
</evidence>
<dbReference type="RefSeq" id="WP_191594522.1">
    <property type="nucleotide sequence ID" value="NZ_JACYFC010000002.1"/>
</dbReference>
<dbReference type="CDD" id="cd03214">
    <property type="entry name" value="ABC_Iron-Siderophores_B12_Hemin"/>
    <property type="match status" value="1"/>
</dbReference>
<dbReference type="NCBIfam" id="NF010068">
    <property type="entry name" value="PRK13548.1"/>
    <property type="match status" value="1"/>
</dbReference>
<dbReference type="PANTHER" id="PTHR42794:SF1">
    <property type="entry name" value="HEMIN IMPORT ATP-BINDING PROTEIN HMUV"/>
    <property type="match status" value="1"/>
</dbReference>
<dbReference type="InterPro" id="IPR027417">
    <property type="entry name" value="P-loop_NTPase"/>
</dbReference>
<comment type="function">
    <text evidence="5">Part of the ABC transporter complex HmuTUV involved in hemin import. Responsible for energy coupling to the transport system.</text>
</comment>
<dbReference type="SMART" id="SM00382">
    <property type="entry name" value="AAA"/>
    <property type="match status" value="1"/>
</dbReference>
<dbReference type="PROSITE" id="PS50893">
    <property type="entry name" value="ABC_TRANSPORTER_2"/>
    <property type="match status" value="1"/>
</dbReference>
<dbReference type="InterPro" id="IPR017871">
    <property type="entry name" value="ABC_transporter-like_CS"/>
</dbReference>
<dbReference type="Proteomes" id="UP000604161">
    <property type="component" value="Unassembled WGS sequence"/>
</dbReference>
<keyword evidence="3 7" id="KW-0067">ATP-binding</keyword>
<organism evidence="7 8">
    <name type="scientific">Marinomonas colpomeniae</name>
    <dbReference type="NCBI Taxonomy" id="2774408"/>
    <lineage>
        <taxon>Bacteria</taxon>
        <taxon>Pseudomonadati</taxon>
        <taxon>Pseudomonadota</taxon>
        <taxon>Gammaproteobacteria</taxon>
        <taxon>Oceanospirillales</taxon>
        <taxon>Oceanospirillaceae</taxon>
        <taxon>Marinomonas</taxon>
    </lineage>
</organism>
<evidence type="ECO:0000256" key="5">
    <source>
        <dbReference type="ARBA" id="ARBA00037066"/>
    </source>
</evidence>
<evidence type="ECO:0000256" key="3">
    <source>
        <dbReference type="ARBA" id="ARBA00022840"/>
    </source>
</evidence>
<dbReference type="Gene3D" id="3.40.50.300">
    <property type="entry name" value="P-loop containing nucleotide triphosphate hydrolases"/>
    <property type="match status" value="1"/>
</dbReference>
<evidence type="ECO:0000256" key="1">
    <source>
        <dbReference type="ARBA" id="ARBA00022448"/>
    </source>
</evidence>